<sequence>MMRKKLWPVNLTSPFETLRTEARERRQRFDPGTNETRISIDGKEYLKGIQHQIADNELKIGLLAAEERSYGATARWMEDYDVCQVFLQRMDESVHRQKWLLNKSRSLLVGDGGTGYTEELMSIGNLVNGLMSDVNKTLANIYTEQLSQASETIDPLELRMRYNAARGITMDLRRLSREYRHLHHKLVEEHMKYQKENNAALTQDQHTSEVNSAYSPPSMLRQFLPKQPLVSTQQIEHVQRLMEHVCYLFEETNKLTLEQGSMLDRIDANIDHAVARSLQGKKQVRLAEHKQRHGLAKQVSVVLIITNAVMVQPPTYPHQHRHVFLSVTRF</sequence>
<protein>
    <submittedName>
        <fullName evidence="2">Syntaxin</fullName>
    </submittedName>
</protein>
<evidence type="ECO:0000259" key="1">
    <source>
        <dbReference type="PROSITE" id="PS50192"/>
    </source>
</evidence>
<name>A0A023BC58_GRENI</name>
<dbReference type="Gene3D" id="1.20.58.70">
    <property type="match status" value="1"/>
</dbReference>
<dbReference type="AlphaFoldDB" id="A0A023BC58"/>
<organism evidence="2 3">
    <name type="scientific">Gregarina niphandrodes</name>
    <name type="common">Septate eugregarine</name>
    <dbReference type="NCBI Taxonomy" id="110365"/>
    <lineage>
        <taxon>Eukaryota</taxon>
        <taxon>Sar</taxon>
        <taxon>Alveolata</taxon>
        <taxon>Apicomplexa</taxon>
        <taxon>Conoidasida</taxon>
        <taxon>Gregarinasina</taxon>
        <taxon>Eugregarinorida</taxon>
        <taxon>Gregarinidae</taxon>
        <taxon>Gregarina</taxon>
    </lineage>
</organism>
<dbReference type="EMBL" id="AFNH02000124">
    <property type="protein sequence ID" value="EZG82154.1"/>
    <property type="molecule type" value="Genomic_DNA"/>
</dbReference>
<dbReference type="GO" id="GO:0016020">
    <property type="term" value="C:membrane"/>
    <property type="evidence" value="ECO:0007669"/>
    <property type="project" value="InterPro"/>
</dbReference>
<accession>A0A023BC58</accession>
<dbReference type="InterPro" id="IPR010989">
    <property type="entry name" value="SNARE"/>
</dbReference>
<comment type="caution">
    <text evidence="2">The sequence shown here is derived from an EMBL/GenBank/DDBJ whole genome shotgun (WGS) entry which is preliminary data.</text>
</comment>
<dbReference type="PROSITE" id="PS50192">
    <property type="entry name" value="T_SNARE"/>
    <property type="match status" value="1"/>
</dbReference>
<dbReference type="InterPro" id="IPR000727">
    <property type="entry name" value="T_SNARE_dom"/>
</dbReference>
<keyword evidence="3" id="KW-1185">Reference proteome</keyword>
<proteinExistence type="predicted"/>
<evidence type="ECO:0000313" key="3">
    <source>
        <dbReference type="Proteomes" id="UP000019763"/>
    </source>
</evidence>
<gene>
    <name evidence="2" type="ORF">GNI_017070</name>
</gene>
<dbReference type="VEuPathDB" id="CryptoDB:GNI_017070"/>
<reference evidence="2" key="1">
    <citation type="submission" date="2013-12" db="EMBL/GenBank/DDBJ databases">
        <authorList>
            <person name="Omoto C.K."/>
            <person name="Sibley D."/>
            <person name="Venepally P."/>
            <person name="Hadjithomas M."/>
            <person name="Karamycheva S."/>
            <person name="Brunk B."/>
            <person name="Roos D."/>
            <person name="Caler E."/>
            <person name="Lorenzi H."/>
        </authorList>
    </citation>
    <scope>NUCLEOTIDE SEQUENCE</scope>
</reference>
<dbReference type="Proteomes" id="UP000019763">
    <property type="component" value="Unassembled WGS sequence"/>
</dbReference>
<dbReference type="RefSeq" id="XP_011129024.1">
    <property type="nucleotide sequence ID" value="XM_011130722.1"/>
</dbReference>
<dbReference type="OrthoDB" id="10251371at2759"/>
<dbReference type="GeneID" id="22910888"/>
<evidence type="ECO:0000313" key="2">
    <source>
        <dbReference type="EMBL" id="EZG82154.1"/>
    </source>
</evidence>
<feature type="domain" description="T-SNARE coiled-coil homology" evidence="1">
    <location>
        <begin position="233"/>
        <end position="287"/>
    </location>
</feature>
<dbReference type="GO" id="GO:0016192">
    <property type="term" value="P:vesicle-mediated transport"/>
    <property type="evidence" value="ECO:0007669"/>
    <property type="project" value="InterPro"/>
</dbReference>
<dbReference type="SUPFAM" id="SSF47661">
    <property type="entry name" value="t-snare proteins"/>
    <property type="match status" value="1"/>
</dbReference>